<dbReference type="EMBL" id="JAXCGZ010015127">
    <property type="protein sequence ID" value="KAK7071157.1"/>
    <property type="molecule type" value="Genomic_DNA"/>
</dbReference>
<comment type="caution">
    <text evidence="2">The sequence shown here is derived from an EMBL/GenBank/DDBJ whole genome shotgun (WGS) entry which is preliminary data.</text>
</comment>
<sequence length="70" mass="8034">MEHYRRSTQIDLIFKIKVIILIGALLLPASLFCFMYGFTALLDYHKGPGRAQCMTCHFIICNSNLKPSRL</sequence>
<keyword evidence="1" id="KW-1133">Transmembrane helix</keyword>
<accession>A0AAN8WRZ6</accession>
<evidence type="ECO:0000313" key="2">
    <source>
        <dbReference type="EMBL" id="KAK7071157.1"/>
    </source>
</evidence>
<evidence type="ECO:0000256" key="1">
    <source>
        <dbReference type="SAM" id="Phobius"/>
    </source>
</evidence>
<keyword evidence="3" id="KW-1185">Reference proteome</keyword>
<dbReference type="AlphaFoldDB" id="A0AAN8WRZ6"/>
<organism evidence="2 3">
    <name type="scientific">Halocaridina rubra</name>
    <name type="common">Hawaiian red shrimp</name>
    <dbReference type="NCBI Taxonomy" id="373956"/>
    <lineage>
        <taxon>Eukaryota</taxon>
        <taxon>Metazoa</taxon>
        <taxon>Ecdysozoa</taxon>
        <taxon>Arthropoda</taxon>
        <taxon>Crustacea</taxon>
        <taxon>Multicrustacea</taxon>
        <taxon>Malacostraca</taxon>
        <taxon>Eumalacostraca</taxon>
        <taxon>Eucarida</taxon>
        <taxon>Decapoda</taxon>
        <taxon>Pleocyemata</taxon>
        <taxon>Caridea</taxon>
        <taxon>Atyoidea</taxon>
        <taxon>Atyidae</taxon>
        <taxon>Halocaridina</taxon>
    </lineage>
</organism>
<reference evidence="2 3" key="1">
    <citation type="submission" date="2023-11" db="EMBL/GenBank/DDBJ databases">
        <title>Halocaridina rubra genome assembly.</title>
        <authorList>
            <person name="Smith C."/>
        </authorList>
    </citation>
    <scope>NUCLEOTIDE SEQUENCE [LARGE SCALE GENOMIC DNA]</scope>
    <source>
        <strain evidence="2">EP-1</strain>
        <tissue evidence="2">Whole</tissue>
    </source>
</reference>
<name>A0AAN8WRZ6_HALRR</name>
<protein>
    <submittedName>
        <fullName evidence="2">Uncharacterized protein</fullName>
    </submittedName>
</protein>
<evidence type="ECO:0000313" key="3">
    <source>
        <dbReference type="Proteomes" id="UP001381693"/>
    </source>
</evidence>
<gene>
    <name evidence="2" type="ORF">SK128_007046</name>
</gene>
<keyword evidence="1" id="KW-0472">Membrane</keyword>
<keyword evidence="1" id="KW-0812">Transmembrane</keyword>
<feature type="transmembrane region" description="Helical" evidence="1">
    <location>
        <begin position="12"/>
        <end position="38"/>
    </location>
</feature>
<dbReference type="Proteomes" id="UP001381693">
    <property type="component" value="Unassembled WGS sequence"/>
</dbReference>
<proteinExistence type="predicted"/>